<dbReference type="InterPro" id="IPR000719">
    <property type="entry name" value="Prot_kinase_dom"/>
</dbReference>
<comment type="caution">
    <text evidence="2">The sequence shown here is derived from an EMBL/GenBank/DDBJ whole genome shotgun (WGS) entry which is preliminary data.</text>
</comment>
<evidence type="ECO:0000313" key="3">
    <source>
        <dbReference type="Proteomes" id="UP000709295"/>
    </source>
</evidence>
<dbReference type="Proteomes" id="UP000709295">
    <property type="component" value="Unassembled WGS sequence"/>
</dbReference>
<proteinExistence type="predicted"/>
<sequence length="151" mass="16849">EKPNGARAEEIKQFDLSVINGRLSFLLALLNLSTLFRPVVKRRCVVSLVSSNLKGNLVTFRPIGLVKQPSNVKQLVTALRNILMALAALPEIGLIHRDLRWESVLKYHDRDEWFLIDFDEGASSPAQGAHHLNPESHAPEIASEHSVLVDI</sequence>
<evidence type="ECO:0000259" key="1">
    <source>
        <dbReference type="PROSITE" id="PS50011"/>
    </source>
</evidence>
<feature type="domain" description="Protein kinase" evidence="1">
    <location>
        <begin position="1"/>
        <end position="151"/>
    </location>
</feature>
<dbReference type="AlphaFoldDB" id="A0A8J5MF90"/>
<feature type="non-terminal residue" evidence="2">
    <location>
        <position position="151"/>
    </location>
</feature>
<protein>
    <recommendedName>
        <fullName evidence="1">Protein kinase domain-containing protein</fullName>
    </recommendedName>
</protein>
<dbReference type="GO" id="GO:0005524">
    <property type="term" value="F:ATP binding"/>
    <property type="evidence" value="ECO:0007669"/>
    <property type="project" value="InterPro"/>
</dbReference>
<accession>A0A8J5MF90</accession>
<keyword evidence="3" id="KW-1185">Reference proteome</keyword>
<gene>
    <name evidence="2" type="ORF">JG688_00010043</name>
</gene>
<organism evidence="2 3">
    <name type="scientific">Phytophthora aleatoria</name>
    <dbReference type="NCBI Taxonomy" id="2496075"/>
    <lineage>
        <taxon>Eukaryota</taxon>
        <taxon>Sar</taxon>
        <taxon>Stramenopiles</taxon>
        <taxon>Oomycota</taxon>
        <taxon>Peronosporomycetes</taxon>
        <taxon>Peronosporales</taxon>
        <taxon>Peronosporaceae</taxon>
        <taxon>Phytophthora</taxon>
    </lineage>
</organism>
<name>A0A8J5MF90_9STRA</name>
<dbReference type="EMBL" id="JAENGY010000609">
    <property type="protein sequence ID" value="KAG6959484.1"/>
    <property type="molecule type" value="Genomic_DNA"/>
</dbReference>
<evidence type="ECO:0000313" key="2">
    <source>
        <dbReference type="EMBL" id="KAG6959484.1"/>
    </source>
</evidence>
<dbReference type="GO" id="GO:0004672">
    <property type="term" value="F:protein kinase activity"/>
    <property type="evidence" value="ECO:0007669"/>
    <property type="project" value="InterPro"/>
</dbReference>
<reference evidence="2" key="1">
    <citation type="submission" date="2021-01" db="EMBL/GenBank/DDBJ databases">
        <title>Phytophthora aleatoria, a newly-described species from Pinus radiata is distinct from Phytophthora cactorum isolates based on comparative genomics.</title>
        <authorList>
            <person name="Mcdougal R."/>
            <person name="Panda P."/>
            <person name="Williams N."/>
            <person name="Studholme D.J."/>
        </authorList>
    </citation>
    <scope>NUCLEOTIDE SEQUENCE</scope>
    <source>
        <strain evidence="2">NZFS 4037</strain>
    </source>
</reference>
<dbReference type="PROSITE" id="PS50011">
    <property type="entry name" value="PROTEIN_KINASE_DOM"/>
    <property type="match status" value="1"/>
</dbReference>